<protein>
    <submittedName>
        <fullName evidence="3">Uncharacterized protein YabE (DUF348 family)</fullName>
    </submittedName>
</protein>
<dbReference type="CDD" id="cd22786">
    <property type="entry name" value="DPBB_YuiC-like"/>
    <property type="match status" value="1"/>
</dbReference>
<dbReference type="SMART" id="SM01208">
    <property type="entry name" value="G5"/>
    <property type="match status" value="1"/>
</dbReference>
<dbReference type="InterPro" id="IPR036908">
    <property type="entry name" value="RlpA-like_sf"/>
</dbReference>
<dbReference type="Pfam" id="PF03990">
    <property type="entry name" value="DUF348"/>
    <property type="match status" value="3"/>
</dbReference>
<feature type="domain" description="G5" evidence="2">
    <location>
        <begin position="209"/>
        <end position="289"/>
    </location>
</feature>
<comment type="caution">
    <text evidence="3">The sequence shown here is derived from an EMBL/GenBank/DDBJ whole genome shotgun (WGS) entry which is preliminary data.</text>
</comment>
<dbReference type="InterPro" id="IPR010611">
    <property type="entry name" value="3D_dom"/>
</dbReference>
<evidence type="ECO:0000313" key="4">
    <source>
        <dbReference type="Proteomes" id="UP000809829"/>
    </source>
</evidence>
<dbReference type="InterPro" id="IPR011098">
    <property type="entry name" value="G5_dom"/>
</dbReference>
<keyword evidence="1" id="KW-0732">Signal</keyword>
<accession>A0ABS2QZL9</accession>
<dbReference type="PANTHER" id="PTHR39160">
    <property type="entry name" value="CELL WALL-BINDING PROTEIN YOCH"/>
    <property type="match status" value="1"/>
</dbReference>
<gene>
    <name evidence="3" type="ORF">JOC83_003806</name>
</gene>
<proteinExistence type="predicted"/>
<dbReference type="EMBL" id="JAFBFC010000010">
    <property type="protein sequence ID" value="MBM7704925.1"/>
    <property type="molecule type" value="Genomic_DNA"/>
</dbReference>
<dbReference type="PANTHER" id="PTHR39160:SF4">
    <property type="entry name" value="RESUSCITATION-PROMOTING FACTOR RPFB"/>
    <property type="match status" value="1"/>
</dbReference>
<name>A0ABS2QZL9_9BACI</name>
<evidence type="ECO:0000259" key="2">
    <source>
        <dbReference type="PROSITE" id="PS51109"/>
    </source>
</evidence>
<organism evidence="3 4">
    <name type="scientific">Priestia iocasae</name>
    <dbReference type="NCBI Taxonomy" id="2291674"/>
    <lineage>
        <taxon>Bacteria</taxon>
        <taxon>Bacillati</taxon>
        <taxon>Bacillota</taxon>
        <taxon>Bacilli</taxon>
        <taxon>Bacillales</taxon>
        <taxon>Bacillaceae</taxon>
        <taxon>Priestia</taxon>
    </lineage>
</organism>
<dbReference type="InterPro" id="IPR007137">
    <property type="entry name" value="DUF348"/>
</dbReference>
<dbReference type="SUPFAM" id="SSF50685">
    <property type="entry name" value="Barwin-like endoglucanases"/>
    <property type="match status" value="1"/>
</dbReference>
<dbReference type="Gene3D" id="2.40.40.10">
    <property type="entry name" value="RlpA-like domain"/>
    <property type="match status" value="1"/>
</dbReference>
<evidence type="ECO:0000313" key="3">
    <source>
        <dbReference type="EMBL" id="MBM7704925.1"/>
    </source>
</evidence>
<dbReference type="InterPro" id="IPR051933">
    <property type="entry name" value="Resuscitation_pf_RpfB"/>
</dbReference>
<sequence length="407" mass="44991">MLKNVKKLLSKSMSGKRLVIFVTSFVAFSTVIGFVAYKSTQASVSLTVDGQKVDINTHAKTVGDLLRREDIEVSKRDYLSHSLSAQVTENMNVVWKPAKSVQLVVDQQKKNIWTTANTVQEVLKDQKLELSKHDQIQPSLDTAIKQDLAIEIDKAFQVTLNEGENQQQVWSTSTTVADFLEQQEIKLNNPDRVDPSLSSQVTPGSVVNVIRIKKVTDVVEEPVDYATVTKNDPNLEKGKEKVIQKGQQGRVTKHYEVTLENGKETSRKLVKTEEQQESKDKILAIGSKIVKPVTQTAAKVDRQVSRSNGSVAKEFTVNSTAYTAYCNGCSGKTRTGFDLRANPNAKVIAVDPNVIPLGSKVYVEGYGYAVAADTGGAIKGNKIDVFFPDKSKAYKWGRRTVKIKVLN</sequence>
<dbReference type="Gene3D" id="2.20.230.10">
    <property type="entry name" value="Resuscitation-promoting factor rpfb"/>
    <property type="match status" value="1"/>
</dbReference>
<dbReference type="RefSeq" id="WP_338038948.1">
    <property type="nucleotide sequence ID" value="NZ_JAFBFC010000010.1"/>
</dbReference>
<keyword evidence="4" id="KW-1185">Reference proteome</keyword>
<dbReference type="Pfam" id="PF07501">
    <property type="entry name" value="G5"/>
    <property type="match status" value="1"/>
</dbReference>
<dbReference type="PROSITE" id="PS51109">
    <property type="entry name" value="G5"/>
    <property type="match status" value="1"/>
</dbReference>
<dbReference type="Proteomes" id="UP000809829">
    <property type="component" value="Unassembled WGS sequence"/>
</dbReference>
<dbReference type="Pfam" id="PF06725">
    <property type="entry name" value="3D"/>
    <property type="match status" value="1"/>
</dbReference>
<evidence type="ECO:0000256" key="1">
    <source>
        <dbReference type="ARBA" id="ARBA00022729"/>
    </source>
</evidence>
<reference evidence="3 4" key="1">
    <citation type="submission" date="2021-01" db="EMBL/GenBank/DDBJ databases">
        <title>Genomic Encyclopedia of Type Strains, Phase IV (KMG-IV): sequencing the most valuable type-strain genomes for metagenomic binning, comparative biology and taxonomic classification.</title>
        <authorList>
            <person name="Goeker M."/>
        </authorList>
    </citation>
    <scope>NUCLEOTIDE SEQUENCE [LARGE SCALE GENOMIC DNA]</scope>
    <source>
        <strain evidence="3 4">DSM 104297</strain>
    </source>
</reference>